<keyword evidence="4" id="KW-1185">Reference proteome</keyword>
<protein>
    <submittedName>
        <fullName evidence="5">Protein P21-like</fullName>
    </submittedName>
</protein>
<feature type="disulfide bond" evidence="3">
    <location>
        <begin position="187"/>
        <end position="194"/>
    </location>
</feature>
<accession>A0A6J1I7Q2</accession>
<feature type="disulfide bond" evidence="3">
    <location>
        <begin position="82"/>
        <end position="92"/>
    </location>
</feature>
<feature type="disulfide bond" evidence="3">
    <location>
        <begin position="97"/>
        <end position="103"/>
    </location>
</feature>
<evidence type="ECO:0000256" key="1">
    <source>
        <dbReference type="ARBA" id="ARBA00010607"/>
    </source>
</evidence>
<dbReference type="SUPFAM" id="SSF49870">
    <property type="entry name" value="Osmotin, thaumatin-like protein"/>
    <property type="match status" value="1"/>
</dbReference>
<reference evidence="5" key="1">
    <citation type="submission" date="2025-08" db="UniProtKB">
        <authorList>
            <consortium name="RefSeq"/>
        </authorList>
    </citation>
    <scope>IDENTIFICATION</scope>
    <source>
        <tissue evidence="5">Young leaves</tissue>
    </source>
</reference>
<dbReference type="PIRSF" id="PIRSF002703">
    <property type="entry name" value="Thaumatin"/>
    <property type="match status" value="1"/>
</dbReference>
<dbReference type="InterPro" id="IPR037176">
    <property type="entry name" value="Osmotin/thaumatin-like_sf"/>
</dbReference>
<dbReference type="GeneID" id="111472045"/>
<dbReference type="InterPro" id="IPR001938">
    <property type="entry name" value="Thaumatin"/>
</dbReference>
<feature type="disulfide bond" evidence="3">
    <location>
        <begin position="163"/>
        <end position="173"/>
    </location>
</feature>
<feature type="disulfide bond" evidence="3">
    <location>
        <begin position="177"/>
        <end position="186"/>
    </location>
</feature>
<dbReference type="Gene3D" id="2.60.110.10">
    <property type="entry name" value="Thaumatin"/>
    <property type="match status" value="1"/>
</dbReference>
<dbReference type="Pfam" id="PF00314">
    <property type="entry name" value="Thaumatin"/>
    <property type="match status" value="1"/>
</dbReference>
<dbReference type="AlphaFoldDB" id="A0A6J1I7Q2"/>
<proteinExistence type="inferred from homology"/>
<evidence type="ECO:0000256" key="2">
    <source>
        <dbReference type="ARBA" id="ARBA00023157"/>
    </source>
</evidence>
<dbReference type="Proteomes" id="UP000504608">
    <property type="component" value="Unplaced"/>
</dbReference>
<dbReference type="OrthoDB" id="430315at2759"/>
<gene>
    <name evidence="5" type="primary">LOC111472045</name>
</gene>
<evidence type="ECO:0000313" key="4">
    <source>
        <dbReference type="Proteomes" id="UP000504608"/>
    </source>
</evidence>
<organism evidence="4 5">
    <name type="scientific">Cucurbita maxima</name>
    <name type="common">Pumpkin</name>
    <name type="synonym">Winter squash</name>
    <dbReference type="NCBI Taxonomy" id="3661"/>
    <lineage>
        <taxon>Eukaryota</taxon>
        <taxon>Viridiplantae</taxon>
        <taxon>Streptophyta</taxon>
        <taxon>Embryophyta</taxon>
        <taxon>Tracheophyta</taxon>
        <taxon>Spermatophyta</taxon>
        <taxon>Magnoliopsida</taxon>
        <taxon>eudicotyledons</taxon>
        <taxon>Gunneridae</taxon>
        <taxon>Pentapetalae</taxon>
        <taxon>rosids</taxon>
        <taxon>fabids</taxon>
        <taxon>Cucurbitales</taxon>
        <taxon>Cucurbitaceae</taxon>
        <taxon>Cucurbiteae</taxon>
        <taxon>Cucurbita</taxon>
    </lineage>
</organism>
<dbReference type="PANTHER" id="PTHR31048">
    <property type="entry name" value="OS03G0233200 PROTEIN"/>
    <property type="match status" value="1"/>
</dbReference>
<dbReference type="RefSeq" id="XP_022973507.1">
    <property type="nucleotide sequence ID" value="XM_023117739.1"/>
</dbReference>
<sequence length="237" mass="25725">MDQTLLPLGSQNNMGRFTRSCGTSRSRGSTITMLNNCPSTIWAAILVTTRSFGSGRRLESGEAWTLNMLDSSVGRVWGRTNCNFDNLERGRCQTGYCSGVLNCQDSGIPPLTLAEFALNQANNLDFLDISLVKGFNIPIKFSPKTAYGCSRGASCAADINRLCPTELRAPGGCQSPCMVFKTNVYCCNNSTMRCGPTSYSRFFKALCPDVYSYPFDDEASTLTCPGGTGYDVVFCPS</sequence>
<feature type="disulfide bond" evidence="3">
    <location>
        <begin position="37"/>
        <end position="235"/>
    </location>
</feature>
<dbReference type="SMART" id="SM00205">
    <property type="entry name" value="THN"/>
    <property type="match status" value="1"/>
</dbReference>
<feature type="disulfide bond" evidence="3">
    <location>
        <begin position="155"/>
        <end position="207"/>
    </location>
</feature>
<name>A0A6J1I7Q2_CUCMA</name>
<comment type="similarity">
    <text evidence="1">Belongs to the thaumatin family.</text>
</comment>
<evidence type="ECO:0000256" key="3">
    <source>
        <dbReference type="PIRSR" id="PIRSR002703-1"/>
    </source>
</evidence>
<dbReference type="KEGG" id="cmax:111472045"/>
<dbReference type="PRINTS" id="PR00347">
    <property type="entry name" value="THAUMATIN"/>
</dbReference>
<keyword evidence="2 3" id="KW-1015">Disulfide bond</keyword>
<dbReference type="PROSITE" id="PS51367">
    <property type="entry name" value="THAUMATIN_2"/>
    <property type="match status" value="1"/>
</dbReference>
<dbReference type="FunFam" id="2.60.110.10:FF:000003">
    <property type="entry name" value="Thaumatin I"/>
    <property type="match status" value="1"/>
</dbReference>
<evidence type="ECO:0000313" key="5">
    <source>
        <dbReference type="RefSeq" id="XP_022973507.1"/>
    </source>
</evidence>